<organism evidence="7 8">
    <name type="scientific">Bacillus pumilus</name>
    <name type="common">Bacillus mesentericus</name>
    <dbReference type="NCBI Taxonomy" id="1408"/>
    <lineage>
        <taxon>Bacteria</taxon>
        <taxon>Bacillati</taxon>
        <taxon>Bacillota</taxon>
        <taxon>Bacilli</taxon>
        <taxon>Bacillales</taxon>
        <taxon>Bacillaceae</taxon>
        <taxon>Bacillus</taxon>
    </lineage>
</organism>
<dbReference type="InterPro" id="IPR044068">
    <property type="entry name" value="CB"/>
</dbReference>
<feature type="domain" description="Core-binding (CB)" evidence="6">
    <location>
        <begin position="22"/>
        <end position="125"/>
    </location>
</feature>
<dbReference type="InterPro" id="IPR011010">
    <property type="entry name" value="DNA_brk_join_enz"/>
</dbReference>
<dbReference type="InterPro" id="IPR013762">
    <property type="entry name" value="Integrase-like_cat_sf"/>
</dbReference>
<comment type="caution">
    <text evidence="7">The sequence shown here is derived from an EMBL/GenBank/DDBJ whole genome shotgun (WGS) entry which is preliminary data.</text>
</comment>
<dbReference type="GO" id="GO:0015074">
    <property type="term" value="P:DNA integration"/>
    <property type="evidence" value="ECO:0007669"/>
    <property type="project" value="InterPro"/>
</dbReference>
<gene>
    <name evidence="7" type="ORF">CTV99_10720</name>
</gene>
<sequence>MVNIRSGKKVKNKRKRGERHSDDLSVLFETFMTIKEAEGRAPGTLQQYRNNFKSLITFLDEFGIPHSNKEIDRDLIRHYINFMRLNWRQFKGNEYIPDENRKVGLADSTINTRLKTLRVMYSTLKSEGIVFENVMKGIKNVKEIEEPIVVLEPDELGRLLKAPSRESYVGFRDYVLMNVLLDGMMRIGEVTHVKKSDFDFKTNVLVIRGAIAKNRKSRFLPLLPSTMRLVRELIEEIEEFDSDYVFLTNYGERLGRDHFRKRLVEYAKEARIDKRIHPHLFRHTAATRFLENGGDSRMLQKLLGHLDLRMIQRYTHVSDDSIKKAHAKNTVMNSVIKAQAKSRKILI</sequence>
<keyword evidence="3" id="KW-0233">DNA recombination</keyword>
<comment type="similarity">
    <text evidence="1">Belongs to the 'phage' integrase family.</text>
</comment>
<evidence type="ECO:0000313" key="7">
    <source>
        <dbReference type="EMBL" id="PIK26806.1"/>
    </source>
</evidence>
<evidence type="ECO:0000256" key="4">
    <source>
        <dbReference type="PROSITE-ProRule" id="PRU01248"/>
    </source>
</evidence>
<dbReference type="PROSITE" id="PS51898">
    <property type="entry name" value="TYR_RECOMBINASE"/>
    <property type="match status" value="1"/>
</dbReference>
<dbReference type="InterPro" id="IPR002104">
    <property type="entry name" value="Integrase_catalytic"/>
</dbReference>
<dbReference type="InterPro" id="IPR025269">
    <property type="entry name" value="SAM-like_dom"/>
</dbReference>
<evidence type="ECO:0000313" key="8">
    <source>
        <dbReference type="Proteomes" id="UP000230768"/>
    </source>
</evidence>
<feature type="domain" description="Tyr recombinase" evidence="5">
    <location>
        <begin position="146"/>
        <end position="327"/>
    </location>
</feature>
<dbReference type="Pfam" id="PF13102">
    <property type="entry name" value="Phage_int_SAM_5"/>
    <property type="match status" value="1"/>
</dbReference>
<dbReference type="AlphaFoldDB" id="A0A2G8ITE3"/>
<evidence type="ECO:0000256" key="1">
    <source>
        <dbReference type="ARBA" id="ARBA00008857"/>
    </source>
</evidence>
<proteinExistence type="inferred from homology"/>
<dbReference type="PANTHER" id="PTHR30349:SF41">
    <property type="entry name" value="INTEGRASE_RECOMBINASE PROTEIN MJ0367-RELATED"/>
    <property type="match status" value="1"/>
</dbReference>
<dbReference type="GO" id="GO:0006310">
    <property type="term" value="P:DNA recombination"/>
    <property type="evidence" value="ECO:0007669"/>
    <property type="project" value="UniProtKB-KW"/>
</dbReference>
<evidence type="ECO:0000256" key="3">
    <source>
        <dbReference type="ARBA" id="ARBA00023172"/>
    </source>
</evidence>
<name>A0A2G8ITE3_BACPU</name>
<dbReference type="Gene3D" id="1.10.443.10">
    <property type="entry name" value="Intergrase catalytic core"/>
    <property type="match status" value="1"/>
</dbReference>
<dbReference type="GO" id="GO:0003677">
    <property type="term" value="F:DNA binding"/>
    <property type="evidence" value="ECO:0007669"/>
    <property type="project" value="UniProtKB-UniRule"/>
</dbReference>
<dbReference type="RefSeq" id="WP_099727551.1">
    <property type="nucleotide sequence ID" value="NZ_PEKP01000012.1"/>
</dbReference>
<dbReference type="Gene3D" id="1.10.150.130">
    <property type="match status" value="1"/>
</dbReference>
<dbReference type="SUPFAM" id="SSF56349">
    <property type="entry name" value="DNA breaking-rejoining enzymes"/>
    <property type="match status" value="1"/>
</dbReference>
<dbReference type="EMBL" id="PEKP01000012">
    <property type="protein sequence ID" value="PIK26806.1"/>
    <property type="molecule type" value="Genomic_DNA"/>
</dbReference>
<evidence type="ECO:0000259" key="6">
    <source>
        <dbReference type="PROSITE" id="PS51900"/>
    </source>
</evidence>
<dbReference type="PANTHER" id="PTHR30349">
    <property type="entry name" value="PHAGE INTEGRASE-RELATED"/>
    <property type="match status" value="1"/>
</dbReference>
<dbReference type="InterPro" id="IPR010998">
    <property type="entry name" value="Integrase_recombinase_N"/>
</dbReference>
<evidence type="ECO:0000259" key="5">
    <source>
        <dbReference type="PROSITE" id="PS51898"/>
    </source>
</evidence>
<protein>
    <submittedName>
        <fullName evidence="7">Integrase</fullName>
    </submittedName>
</protein>
<dbReference type="PROSITE" id="PS51900">
    <property type="entry name" value="CB"/>
    <property type="match status" value="1"/>
</dbReference>
<dbReference type="InterPro" id="IPR050090">
    <property type="entry name" value="Tyrosine_recombinase_XerCD"/>
</dbReference>
<evidence type="ECO:0000256" key="2">
    <source>
        <dbReference type="ARBA" id="ARBA00023125"/>
    </source>
</evidence>
<reference evidence="7 8" key="1">
    <citation type="submission" date="2017-11" db="EMBL/GenBank/DDBJ databases">
        <title>Draft genome sequence of Bacillus pumilus 51_5il from lake Gorkoye (Russia: Novosibirsk region).</title>
        <authorList>
            <person name="Shipova A.A."/>
            <person name="Rozanov A.S."/>
            <person name="Bryanskaya A.V."/>
            <person name="Peltek S.E."/>
        </authorList>
    </citation>
    <scope>NUCLEOTIDE SEQUENCE [LARGE SCALE GENOMIC DNA]</scope>
    <source>
        <strain evidence="7 8">51_5il</strain>
    </source>
</reference>
<dbReference type="Proteomes" id="UP000230768">
    <property type="component" value="Unassembled WGS sequence"/>
</dbReference>
<dbReference type="Pfam" id="PF00589">
    <property type="entry name" value="Phage_integrase"/>
    <property type="match status" value="1"/>
</dbReference>
<keyword evidence="2 4" id="KW-0238">DNA-binding</keyword>
<accession>A0A2G8ITE3</accession>